<organism evidence="11 12">
    <name type="scientific">Pelagibacterium lentulum</name>
    <dbReference type="NCBI Taxonomy" id="2029865"/>
    <lineage>
        <taxon>Bacteria</taxon>
        <taxon>Pseudomonadati</taxon>
        <taxon>Pseudomonadota</taxon>
        <taxon>Alphaproteobacteria</taxon>
        <taxon>Hyphomicrobiales</taxon>
        <taxon>Devosiaceae</taxon>
        <taxon>Pelagibacterium</taxon>
    </lineage>
</organism>
<name>A0A916VV26_9HYPH</name>
<dbReference type="EMBL" id="BMKB01000001">
    <property type="protein sequence ID" value="GGA38602.1"/>
    <property type="molecule type" value="Genomic_DNA"/>
</dbReference>
<dbReference type="GO" id="GO:0051252">
    <property type="term" value="P:regulation of RNA metabolic process"/>
    <property type="evidence" value="ECO:0007669"/>
    <property type="project" value="InterPro"/>
</dbReference>
<dbReference type="SUPFAM" id="SSF89562">
    <property type="entry name" value="RraA-like"/>
    <property type="match status" value="1"/>
</dbReference>
<dbReference type="GO" id="GO:0008428">
    <property type="term" value="F:ribonuclease inhibitor activity"/>
    <property type="evidence" value="ECO:0007669"/>
    <property type="project" value="InterPro"/>
</dbReference>
<feature type="binding site" evidence="9">
    <location>
        <position position="99"/>
    </location>
    <ligand>
        <name>Mg(2+)</name>
        <dbReference type="ChEBI" id="CHEBI:18420"/>
    </ligand>
</feature>
<comment type="caution">
    <text evidence="11">The sequence shown here is derived from an EMBL/GenBank/DDBJ whole genome shotgun (WGS) entry which is preliminary data.</text>
</comment>
<dbReference type="PANTHER" id="PTHR33254">
    <property type="entry name" value="4-HYDROXY-4-METHYL-2-OXOGLUTARATE ALDOLASE 3-RELATED"/>
    <property type="match status" value="1"/>
</dbReference>
<comment type="function">
    <text evidence="7 10">Catalyzes the aldol cleavage of 4-hydroxy-4-methyl-2-oxoglutarate (HMG) into 2 molecules of pyruvate. Also contains a secondary oxaloacetate (OAA) decarboxylase activity due to the common pyruvate enolate transition state formed following C-C bond cleavage in the retro-aldol and decarboxylation reactions.</text>
</comment>
<evidence type="ECO:0000256" key="1">
    <source>
        <dbReference type="ARBA" id="ARBA00001342"/>
    </source>
</evidence>
<evidence type="ECO:0000256" key="7">
    <source>
        <dbReference type="ARBA" id="ARBA00025046"/>
    </source>
</evidence>
<evidence type="ECO:0000256" key="10">
    <source>
        <dbReference type="RuleBase" id="RU004338"/>
    </source>
</evidence>
<accession>A0A916VV26</accession>
<comment type="cofactor">
    <cofactor evidence="9">
        <name>Mg(2+)</name>
        <dbReference type="ChEBI" id="CHEBI:18420"/>
    </cofactor>
</comment>
<dbReference type="GO" id="GO:0008948">
    <property type="term" value="F:oxaloacetate decarboxylase activity"/>
    <property type="evidence" value="ECO:0007669"/>
    <property type="project" value="UniProtKB-EC"/>
</dbReference>
<proteinExistence type="inferred from homology"/>
<keyword evidence="5 9" id="KW-0479">Metal-binding</keyword>
<dbReference type="RefSeq" id="WP_127073463.1">
    <property type="nucleotide sequence ID" value="NZ_BMKB01000001.1"/>
</dbReference>
<comment type="catalytic activity">
    <reaction evidence="1 10">
        <text>4-hydroxy-4-methyl-2-oxoglutarate = 2 pyruvate</text>
        <dbReference type="Rhea" id="RHEA:22748"/>
        <dbReference type="ChEBI" id="CHEBI:15361"/>
        <dbReference type="ChEBI" id="CHEBI:58276"/>
        <dbReference type="EC" id="4.1.3.17"/>
    </reaction>
</comment>
<evidence type="ECO:0000256" key="2">
    <source>
        <dbReference type="ARBA" id="ARBA00001968"/>
    </source>
</evidence>
<evidence type="ECO:0000313" key="12">
    <source>
        <dbReference type="Proteomes" id="UP000596977"/>
    </source>
</evidence>
<evidence type="ECO:0000256" key="5">
    <source>
        <dbReference type="ARBA" id="ARBA00022723"/>
    </source>
</evidence>
<evidence type="ECO:0000256" key="4">
    <source>
        <dbReference type="ARBA" id="ARBA00011233"/>
    </source>
</evidence>
<keyword evidence="12" id="KW-1185">Reference proteome</keyword>
<keyword evidence="6 10" id="KW-0456">Lyase</keyword>
<comment type="similarity">
    <text evidence="3 10">Belongs to the class II aldolase/RraA-like family.</text>
</comment>
<dbReference type="CDD" id="cd16841">
    <property type="entry name" value="RraA_family"/>
    <property type="match status" value="1"/>
</dbReference>
<dbReference type="EC" id="4.1.1.112" evidence="10"/>
<evidence type="ECO:0000256" key="8">
    <source>
        <dbReference type="ARBA" id="ARBA00047973"/>
    </source>
</evidence>
<dbReference type="AlphaFoldDB" id="A0A916VV26"/>
<gene>
    <name evidence="11" type="ORF">GCM10011499_04990</name>
</gene>
<evidence type="ECO:0000313" key="11">
    <source>
        <dbReference type="EMBL" id="GGA38602.1"/>
    </source>
</evidence>
<protein>
    <recommendedName>
        <fullName evidence="10">4-hydroxy-4-methyl-2-oxoglutarate aldolase</fullName>
        <shortName evidence="10">HMG aldolase</shortName>
        <ecNumber evidence="10">4.1.1.112</ecNumber>
        <ecNumber evidence="10">4.1.3.17</ecNumber>
    </recommendedName>
    <alternativeName>
        <fullName evidence="10">Oxaloacetate decarboxylase</fullName>
    </alternativeName>
</protein>
<comment type="subunit">
    <text evidence="4 10">Homotrimer.</text>
</comment>
<dbReference type="OrthoDB" id="9812532at2"/>
<keyword evidence="9" id="KW-0460">Magnesium</keyword>
<dbReference type="NCBIfam" id="TIGR01935">
    <property type="entry name" value="NOT-MenG"/>
    <property type="match status" value="1"/>
</dbReference>
<dbReference type="Proteomes" id="UP000596977">
    <property type="component" value="Unassembled WGS sequence"/>
</dbReference>
<dbReference type="GO" id="GO:0046872">
    <property type="term" value="F:metal ion binding"/>
    <property type="evidence" value="ECO:0007669"/>
    <property type="project" value="UniProtKB-KW"/>
</dbReference>
<sequence>MTLHKTADLVDLYDADLSFCDYPLVKYGRADGFDGEIVTIKCFEDNALIRATLEEPGNGRVLVIDGGASTRCALVGDQIAALGQSNGWAGIVINGAIRDCADINAMDFAIYALATSPKKSAKNKTGARDVDLVFGKASFVPGHYLYADADGILVAARPVHRG</sequence>
<dbReference type="GO" id="GO:0047443">
    <property type="term" value="F:4-hydroxy-4-methyl-2-oxoglutarate aldolase activity"/>
    <property type="evidence" value="ECO:0007669"/>
    <property type="project" value="UniProtKB-EC"/>
</dbReference>
<dbReference type="NCBIfam" id="NF006875">
    <property type="entry name" value="PRK09372.1"/>
    <property type="match status" value="1"/>
</dbReference>
<comment type="catalytic activity">
    <reaction evidence="8 10">
        <text>oxaloacetate + H(+) = pyruvate + CO2</text>
        <dbReference type="Rhea" id="RHEA:15641"/>
        <dbReference type="ChEBI" id="CHEBI:15361"/>
        <dbReference type="ChEBI" id="CHEBI:15378"/>
        <dbReference type="ChEBI" id="CHEBI:16452"/>
        <dbReference type="ChEBI" id="CHEBI:16526"/>
        <dbReference type="EC" id="4.1.1.112"/>
    </reaction>
</comment>
<evidence type="ECO:0000256" key="9">
    <source>
        <dbReference type="PIRSR" id="PIRSR605493-1"/>
    </source>
</evidence>
<reference evidence="11 12" key="1">
    <citation type="journal article" date="2014" name="Int. J. Syst. Evol. Microbiol.">
        <title>Complete genome sequence of Corynebacterium casei LMG S-19264T (=DSM 44701T), isolated from a smear-ripened cheese.</title>
        <authorList>
            <consortium name="US DOE Joint Genome Institute (JGI-PGF)"/>
            <person name="Walter F."/>
            <person name="Albersmeier A."/>
            <person name="Kalinowski J."/>
            <person name="Ruckert C."/>
        </authorList>
    </citation>
    <scope>NUCLEOTIDE SEQUENCE [LARGE SCALE GENOMIC DNA]</scope>
    <source>
        <strain evidence="11 12">CGMCC 1.15896</strain>
    </source>
</reference>
<dbReference type="EC" id="4.1.3.17" evidence="10"/>
<dbReference type="InterPro" id="IPR010203">
    <property type="entry name" value="RraA"/>
</dbReference>
<evidence type="ECO:0000256" key="6">
    <source>
        <dbReference type="ARBA" id="ARBA00023239"/>
    </source>
</evidence>
<dbReference type="InterPro" id="IPR005493">
    <property type="entry name" value="RraA/RraA-like"/>
</dbReference>
<dbReference type="InterPro" id="IPR036704">
    <property type="entry name" value="RraA/RraA-like_sf"/>
</dbReference>
<dbReference type="Pfam" id="PF03737">
    <property type="entry name" value="RraA-like"/>
    <property type="match status" value="1"/>
</dbReference>
<feature type="binding site" evidence="9">
    <location>
        <position position="98"/>
    </location>
    <ligand>
        <name>substrate</name>
    </ligand>
</feature>
<dbReference type="PANTHER" id="PTHR33254:SF4">
    <property type="entry name" value="4-HYDROXY-4-METHYL-2-OXOGLUTARATE ALDOLASE 3-RELATED"/>
    <property type="match status" value="1"/>
</dbReference>
<comment type="cofactor">
    <cofactor evidence="2 10">
        <name>a divalent metal cation</name>
        <dbReference type="ChEBI" id="CHEBI:60240"/>
    </cofactor>
</comment>
<dbReference type="Gene3D" id="3.50.30.40">
    <property type="entry name" value="Ribonuclease E inhibitor RraA/RraA-like"/>
    <property type="match status" value="1"/>
</dbReference>
<feature type="binding site" evidence="9">
    <location>
        <begin position="76"/>
        <end position="79"/>
    </location>
    <ligand>
        <name>substrate</name>
    </ligand>
</feature>
<evidence type="ECO:0000256" key="3">
    <source>
        <dbReference type="ARBA" id="ARBA00008621"/>
    </source>
</evidence>